<dbReference type="InterPro" id="IPR028994">
    <property type="entry name" value="Integrin_alpha_N"/>
</dbReference>
<evidence type="ECO:0000256" key="1">
    <source>
        <dbReference type="ARBA" id="ARBA00022729"/>
    </source>
</evidence>
<evidence type="ECO:0000313" key="3">
    <source>
        <dbReference type="EMBL" id="AYN68472.1"/>
    </source>
</evidence>
<dbReference type="Proteomes" id="UP000276309">
    <property type="component" value="Chromosome"/>
</dbReference>
<feature type="domain" description="ASPIC/UnbV" evidence="2">
    <location>
        <begin position="535"/>
        <end position="601"/>
    </location>
</feature>
<reference evidence="3 4" key="1">
    <citation type="submission" date="2018-08" db="EMBL/GenBank/DDBJ databases">
        <title>The reduced genetic potential of extracellular carbohydrate catabolism in Euzebyella marina RN62, a Flavobacteriia bacterium isolated from the hadal water.</title>
        <authorList>
            <person name="Xue C."/>
        </authorList>
    </citation>
    <scope>NUCLEOTIDE SEQUENCE [LARGE SCALE GENOMIC DNA]</scope>
    <source>
        <strain evidence="3 4">RN62</strain>
    </source>
</reference>
<dbReference type="InterPro" id="IPR011519">
    <property type="entry name" value="UnbV_ASPIC"/>
</dbReference>
<dbReference type="Pfam" id="PF13517">
    <property type="entry name" value="FG-GAP_3"/>
    <property type="match status" value="4"/>
</dbReference>
<dbReference type="InterPro" id="IPR013517">
    <property type="entry name" value="FG-GAP"/>
</dbReference>
<dbReference type="SUPFAM" id="SSF69318">
    <property type="entry name" value="Integrin alpha N-terminal domain"/>
    <property type="match status" value="2"/>
</dbReference>
<dbReference type="AlphaFoldDB" id="A0A3G2L883"/>
<dbReference type="EMBL" id="CP032050">
    <property type="protein sequence ID" value="AYN68472.1"/>
    <property type="molecule type" value="Genomic_DNA"/>
</dbReference>
<evidence type="ECO:0000313" key="4">
    <source>
        <dbReference type="Proteomes" id="UP000276309"/>
    </source>
</evidence>
<dbReference type="Gene3D" id="2.130.10.130">
    <property type="entry name" value="Integrin alpha, N-terminal"/>
    <property type="match status" value="3"/>
</dbReference>
<evidence type="ECO:0000259" key="2">
    <source>
        <dbReference type="Pfam" id="PF07593"/>
    </source>
</evidence>
<dbReference type="Pfam" id="PF07593">
    <property type="entry name" value="UnbV_ASPIC"/>
    <property type="match status" value="1"/>
</dbReference>
<proteinExistence type="predicted"/>
<sequence>MKQFTNKVRLGFYIFACLAFIHCKEKKPTSRFSLVDSKDSGIIFNNQLTENDSINIIDNEFVYNGAGVALGDLNGDGLDDIFFAGNQVSNKLFLNKGNLKFKDVSLESKIEKRDTLEWSSGVSLIDINTDGKLDIYVCNTFRKEEHLRKNLLYINQGNNQEGVPYFKEEAETYGIADDTYSSHAQFFDFDQDGDLDLFIGVNRIEGIDPTQFRPLDDDGTSLSKDKLYENTYNDSLQKQVFIDVSDKAGIKYHGYSHSTIINDFNQDGWLDIYVANDFLSNDLVYINNHDGTFTNRAREMFKHFSLSSMGSDIADIDNNGTLELYTTEMQPYYNKRKKLFQGPSSYQKEIFTKKYDYEKQYTRNTLQTSQGVNPDTGLPIYGEIAMHSNVKETDWSWTPLFADYDNDGLQDLFITNGFPKDVTDRDFGDFKAAASRLVSKQKLIDAIPEIKIPNFMFRNSGHLQFDDVTASWGLNFPTYSSGAAYGDLDNDGDLDLVVNNINDNALLLENHTQELDGANHFLRVFLKGSNKNPAAIGTFVEIFSDSIRQKKMLLSGRGYLSQPENILHFGLGTKDQIDSLQITWPNGLKQIVTNFGMDTLLTISYDESKTISKSSITQNNQAILKNVGKKYNLEHLSRDHDFIDFNFQRTIPHKFSQYGPSIAIGDINGDFLDDMFVAASRNFEQKWFIQQKDGTFKQEGVAYKKSEKLEEEDAGTLLFDADNDGDLDLYIARGCAQYPEGHDYYQDLLMINDGKGNFEQLDNALPHMKANASAVKAADFDRDGDLDLFVGSRVLPFTYPKADRSYILRNDSSSDEIKFTDVTQEIATELSYPGLISDALWTDFNGDSWPDLILAGEWMPLRFFKNDRGKLREITESTGLANYLGWWNSLASADIDNDGDIDYIAGNVGENINFKATKDEPVRVYAKDLDNNGTVDPLISYFLRDSVGVKKEYLYHPWQDVTKQYVGIRKKFNSFGDFGESTLPEMFSDGLLDDATVLSMNYMKTSWIENLGDGQFKMHALPVETQLAPVYGILPYDFESDGNIDLFLIGNDFGMEVQQGPADALVGVSLKNNGKGKFSTLPLEKSHFFVPRDGKSIASLNIANSSNLIIASQNNDSLRTFEPNIKLQKQLIRLENNEVKAILHLSSGKTQIREFYWGSTFQSQSSRYIEPSESIRKVELFNNNGELTRTLED</sequence>
<name>A0A3G2L883_9FLAO</name>
<dbReference type="OrthoDB" id="9816120at2"/>
<dbReference type="PANTHER" id="PTHR16026:SF0">
    <property type="entry name" value="CARTILAGE ACIDIC PROTEIN 1"/>
    <property type="match status" value="1"/>
</dbReference>
<dbReference type="KEGG" id="emar:D1013_14320"/>
<keyword evidence="1" id="KW-0732">Signal</keyword>
<gene>
    <name evidence="3" type="ORF">D1013_14320</name>
</gene>
<protein>
    <recommendedName>
        <fullName evidence="2">ASPIC/UnbV domain-containing protein</fullName>
    </recommendedName>
</protein>
<dbReference type="RefSeq" id="WP_121849485.1">
    <property type="nucleotide sequence ID" value="NZ_CP032050.1"/>
</dbReference>
<keyword evidence="4" id="KW-1185">Reference proteome</keyword>
<accession>A0A3G2L883</accession>
<dbReference type="InterPro" id="IPR027039">
    <property type="entry name" value="Crtac1"/>
</dbReference>
<dbReference type="PANTHER" id="PTHR16026">
    <property type="entry name" value="CARTILAGE ACIDIC PROTEIN 1"/>
    <property type="match status" value="1"/>
</dbReference>
<organism evidence="3 4">
    <name type="scientific">Euzebyella marina</name>
    <dbReference type="NCBI Taxonomy" id="1761453"/>
    <lineage>
        <taxon>Bacteria</taxon>
        <taxon>Pseudomonadati</taxon>
        <taxon>Bacteroidota</taxon>
        <taxon>Flavobacteriia</taxon>
        <taxon>Flavobacteriales</taxon>
        <taxon>Flavobacteriaceae</taxon>
        <taxon>Euzebyella</taxon>
    </lineage>
</organism>